<evidence type="ECO:0000256" key="23">
    <source>
        <dbReference type="ARBA" id="ARBA00061342"/>
    </source>
</evidence>
<dbReference type="InterPro" id="IPR003598">
    <property type="entry name" value="Ig_sub2"/>
</dbReference>
<comment type="subcellular location">
    <subcellularLocation>
        <location evidence="2">Cell membrane</location>
    </subcellularLocation>
    <subcellularLocation>
        <location evidence="3">Secreted</location>
    </subcellularLocation>
</comment>
<reference evidence="28 29" key="1">
    <citation type="submission" date="2015-12" db="EMBL/GenBank/DDBJ databases">
        <title>Draft genome of the nematode, Onchocerca flexuosa.</title>
        <authorList>
            <person name="Mitreva M."/>
        </authorList>
    </citation>
    <scope>NUCLEOTIDE SEQUENCE [LARGE SCALE GENOMIC DNA]</scope>
    <source>
        <strain evidence="28">Red Deer</strain>
    </source>
</reference>
<evidence type="ECO:0000259" key="27">
    <source>
        <dbReference type="PROSITE" id="PS50835"/>
    </source>
</evidence>
<dbReference type="GO" id="GO:0004601">
    <property type="term" value="F:peroxidase activity"/>
    <property type="evidence" value="ECO:0007669"/>
    <property type="project" value="UniProtKB-KW"/>
</dbReference>
<evidence type="ECO:0000256" key="17">
    <source>
        <dbReference type="ARBA" id="ARBA00023319"/>
    </source>
</evidence>
<evidence type="ECO:0000313" key="29">
    <source>
        <dbReference type="Proteomes" id="UP000242913"/>
    </source>
</evidence>
<evidence type="ECO:0000256" key="16">
    <source>
        <dbReference type="ARBA" id="ARBA00023180"/>
    </source>
</evidence>
<evidence type="ECO:0000256" key="6">
    <source>
        <dbReference type="ARBA" id="ARBA00022525"/>
    </source>
</evidence>
<evidence type="ECO:0000256" key="13">
    <source>
        <dbReference type="ARBA" id="ARBA00023004"/>
    </source>
</evidence>
<feature type="domain" description="Ig-like" evidence="27">
    <location>
        <begin position="28"/>
        <end position="114"/>
    </location>
</feature>
<feature type="domain" description="Ig-like" evidence="27">
    <location>
        <begin position="502"/>
        <end position="588"/>
    </location>
</feature>
<keyword evidence="12" id="KW-0560">Oxidoreductase</keyword>
<dbReference type="Pfam" id="PF03098">
    <property type="entry name" value="An_peroxidase"/>
    <property type="match status" value="2"/>
</dbReference>
<feature type="chain" id="PRO_5013325731" evidence="26">
    <location>
        <begin position="17"/>
        <end position="1453"/>
    </location>
</feature>
<dbReference type="Gene3D" id="1.10.640.10">
    <property type="entry name" value="Haem peroxidase domain superfamily, animal type"/>
    <property type="match status" value="2"/>
</dbReference>
<dbReference type="PANTHER" id="PTHR11475">
    <property type="entry name" value="OXIDASE/PEROXIDASE"/>
    <property type="match status" value="1"/>
</dbReference>
<comment type="cofactor">
    <cofactor evidence="1">
        <name>heme b</name>
        <dbReference type="ChEBI" id="CHEBI:60344"/>
    </cofactor>
</comment>
<keyword evidence="15" id="KW-1015">Disulfide bond</keyword>
<comment type="catalytic activity">
    <reaction evidence="21">
        <text>L-tyrosyl-[protein] + bromide + H2O2 + H(+) = 3-bromo-L-tyrosyl-[protein] + 2 H2O</text>
        <dbReference type="Rhea" id="RHEA:69360"/>
        <dbReference type="Rhea" id="RHEA-COMP:10136"/>
        <dbReference type="Rhea" id="RHEA-COMP:17686"/>
        <dbReference type="ChEBI" id="CHEBI:15377"/>
        <dbReference type="ChEBI" id="CHEBI:15378"/>
        <dbReference type="ChEBI" id="CHEBI:15858"/>
        <dbReference type="ChEBI" id="CHEBI:16240"/>
        <dbReference type="ChEBI" id="CHEBI:46858"/>
        <dbReference type="ChEBI" id="CHEBI:183512"/>
    </reaction>
    <physiologicalReaction direction="left-to-right" evidence="21">
        <dbReference type="Rhea" id="RHEA:69361"/>
    </physiologicalReaction>
</comment>
<comment type="catalytic activity">
    <reaction evidence="19">
        <text>L-lysyl-[collagen] + L-methionyl-[collagen] + H2O2 = [collagen]-L-lysyl-N-S-L-methionyl-[collagen] + 2 H2O + H(+)</text>
        <dbReference type="Rhea" id="RHEA:66020"/>
        <dbReference type="Rhea" id="RHEA-COMP:12751"/>
        <dbReference type="Rhea" id="RHEA-COMP:16949"/>
        <dbReference type="Rhea" id="RHEA-COMP:16951"/>
        <dbReference type="ChEBI" id="CHEBI:15377"/>
        <dbReference type="ChEBI" id="CHEBI:15378"/>
        <dbReference type="ChEBI" id="CHEBI:16044"/>
        <dbReference type="ChEBI" id="CHEBI:16240"/>
        <dbReference type="ChEBI" id="CHEBI:29969"/>
        <dbReference type="ChEBI" id="CHEBI:166867"/>
    </reaction>
    <physiologicalReaction direction="left-to-right" evidence="19">
        <dbReference type="Rhea" id="RHEA:66021"/>
    </physiologicalReaction>
</comment>
<evidence type="ECO:0000256" key="4">
    <source>
        <dbReference type="ARBA" id="ARBA00009588"/>
    </source>
</evidence>
<keyword evidence="8 24" id="KW-0349">Heme</keyword>
<keyword evidence="6" id="KW-0964">Secreted</keyword>
<evidence type="ECO:0000256" key="7">
    <source>
        <dbReference type="ARBA" id="ARBA00022559"/>
    </source>
</evidence>
<keyword evidence="17" id="KW-0393">Immunoglobulin domain</keyword>
<dbReference type="InterPro" id="IPR013783">
    <property type="entry name" value="Ig-like_fold"/>
</dbReference>
<evidence type="ECO:0000256" key="12">
    <source>
        <dbReference type="ARBA" id="ARBA00023002"/>
    </source>
</evidence>
<dbReference type="Proteomes" id="UP000242913">
    <property type="component" value="Unassembled WGS sequence"/>
</dbReference>
<feature type="coiled-coil region" evidence="25">
    <location>
        <begin position="697"/>
        <end position="724"/>
    </location>
</feature>
<evidence type="ECO:0000256" key="15">
    <source>
        <dbReference type="ARBA" id="ARBA00023157"/>
    </source>
</evidence>
<dbReference type="Pfam" id="PF07679">
    <property type="entry name" value="I-set"/>
    <property type="match status" value="4"/>
</dbReference>
<dbReference type="InterPro" id="IPR003599">
    <property type="entry name" value="Ig_sub"/>
</dbReference>
<keyword evidence="11" id="KW-0677">Repeat</keyword>
<keyword evidence="7" id="KW-0575">Peroxidase</keyword>
<keyword evidence="25" id="KW-0175">Coiled coil</keyword>
<dbReference type="InterPro" id="IPR037120">
    <property type="entry name" value="Haem_peroxidase_sf_animal"/>
</dbReference>
<dbReference type="FunFam" id="1.10.640.10:FF:000001">
    <property type="entry name" value="Peroxidasin homolog"/>
    <property type="match status" value="1"/>
</dbReference>
<evidence type="ECO:0000256" key="26">
    <source>
        <dbReference type="SAM" id="SignalP"/>
    </source>
</evidence>
<keyword evidence="14" id="KW-0472">Membrane</keyword>
<accession>A0A238BY49</accession>
<evidence type="ECO:0000256" key="2">
    <source>
        <dbReference type="ARBA" id="ARBA00004236"/>
    </source>
</evidence>
<dbReference type="FunFam" id="2.60.40.10:FF:000273">
    <property type="entry name" value="contactin-3 isoform X1"/>
    <property type="match status" value="2"/>
</dbReference>
<keyword evidence="16" id="KW-0325">Glycoprotein</keyword>
<dbReference type="GO" id="GO:0005886">
    <property type="term" value="C:plasma membrane"/>
    <property type="evidence" value="ECO:0007669"/>
    <property type="project" value="UniProtKB-SubCell"/>
</dbReference>
<comment type="similarity">
    <text evidence="4">Belongs to the immunoglobulin superfamily. DCC family.</text>
</comment>
<dbReference type="PROSITE" id="PS50292">
    <property type="entry name" value="PEROXIDASE_3"/>
    <property type="match status" value="1"/>
</dbReference>
<feature type="coiled-coil region" evidence="25">
    <location>
        <begin position="223"/>
        <end position="250"/>
    </location>
</feature>
<dbReference type="InterPro" id="IPR007110">
    <property type="entry name" value="Ig-like_dom"/>
</dbReference>
<dbReference type="SUPFAM" id="SSF48113">
    <property type="entry name" value="Heme-dependent peroxidases"/>
    <property type="match status" value="2"/>
</dbReference>
<comment type="catalytic activity">
    <reaction evidence="20">
        <text>L-lysyl-[collagen] + L-methionyl-[collagen] + hypobromite = [collagen]-L-lysyl-N-S-L-methionyl-[collagen] + bromide + H2O + H(+)</text>
        <dbReference type="Rhea" id="RHEA:66024"/>
        <dbReference type="Rhea" id="RHEA-COMP:12751"/>
        <dbReference type="Rhea" id="RHEA-COMP:16949"/>
        <dbReference type="Rhea" id="RHEA-COMP:16951"/>
        <dbReference type="ChEBI" id="CHEBI:15377"/>
        <dbReference type="ChEBI" id="CHEBI:15378"/>
        <dbReference type="ChEBI" id="CHEBI:15858"/>
        <dbReference type="ChEBI" id="CHEBI:16044"/>
        <dbReference type="ChEBI" id="CHEBI:29250"/>
        <dbReference type="ChEBI" id="CHEBI:29969"/>
        <dbReference type="ChEBI" id="CHEBI:166867"/>
    </reaction>
    <physiologicalReaction direction="left-to-right" evidence="20">
        <dbReference type="Rhea" id="RHEA:66025"/>
    </physiologicalReaction>
</comment>
<organism evidence="28 29">
    <name type="scientific">Onchocerca flexuosa</name>
    <dbReference type="NCBI Taxonomy" id="387005"/>
    <lineage>
        <taxon>Eukaryota</taxon>
        <taxon>Metazoa</taxon>
        <taxon>Ecdysozoa</taxon>
        <taxon>Nematoda</taxon>
        <taxon>Chromadorea</taxon>
        <taxon>Rhabditida</taxon>
        <taxon>Spirurina</taxon>
        <taxon>Spiruromorpha</taxon>
        <taxon>Filarioidea</taxon>
        <taxon>Onchocercidae</taxon>
        <taxon>Onchocerca</taxon>
    </lineage>
</organism>
<evidence type="ECO:0000256" key="11">
    <source>
        <dbReference type="ARBA" id="ARBA00022737"/>
    </source>
</evidence>
<dbReference type="OrthoDB" id="823504at2759"/>
<evidence type="ECO:0000256" key="18">
    <source>
        <dbReference type="ARBA" id="ARBA00047544"/>
    </source>
</evidence>
<dbReference type="InterPro" id="IPR010255">
    <property type="entry name" value="Haem_peroxidase_sf"/>
</dbReference>
<evidence type="ECO:0000256" key="9">
    <source>
        <dbReference type="ARBA" id="ARBA00022723"/>
    </source>
</evidence>
<evidence type="ECO:0000256" key="19">
    <source>
        <dbReference type="ARBA" id="ARBA00047610"/>
    </source>
</evidence>
<dbReference type="GO" id="GO:0020037">
    <property type="term" value="F:heme binding"/>
    <property type="evidence" value="ECO:0007669"/>
    <property type="project" value="InterPro"/>
</dbReference>
<evidence type="ECO:0000256" key="22">
    <source>
        <dbReference type="ARBA" id="ARBA00049501"/>
    </source>
</evidence>
<evidence type="ECO:0000256" key="10">
    <source>
        <dbReference type="ARBA" id="ARBA00022729"/>
    </source>
</evidence>
<keyword evidence="29" id="KW-1185">Reference proteome</keyword>
<dbReference type="GO" id="GO:0006979">
    <property type="term" value="P:response to oxidative stress"/>
    <property type="evidence" value="ECO:0007669"/>
    <property type="project" value="InterPro"/>
</dbReference>
<dbReference type="SMART" id="SM00409">
    <property type="entry name" value="IG"/>
    <property type="match status" value="4"/>
</dbReference>
<evidence type="ECO:0000256" key="25">
    <source>
        <dbReference type="SAM" id="Coils"/>
    </source>
</evidence>
<proteinExistence type="inferred from homology"/>
<dbReference type="EMBL" id="KZ269990">
    <property type="protein sequence ID" value="OZC09984.1"/>
    <property type="molecule type" value="Genomic_DNA"/>
</dbReference>
<evidence type="ECO:0000256" key="8">
    <source>
        <dbReference type="ARBA" id="ARBA00022617"/>
    </source>
</evidence>
<dbReference type="SUPFAM" id="SSF48726">
    <property type="entry name" value="Immunoglobulin"/>
    <property type="match status" value="4"/>
</dbReference>
<name>A0A238BY49_9BILA</name>
<dbReference type="FunFam" id="2.60.40.10:FF:000299">
    <property type="entry name" value="protogenin isoform X2"/>
    <property type="match status" value="2"/>
</dbReference>
<dbReference type="PROSITE" id="PS50835">
    <property type="entry name" value="IG_LIKE"/>
    <property type="match status" value="4"/>
</dbReference>
<dbReference type="GO" id="GO:0046872">
    <property type="term" value="F:metal ion binding"/>
    <property type="evidence" value="ECO:0007669"/>
    <property type="project" value="UniProtKB-KW"/>
</dbReference>
<comment type="similarity">
    <text evidence="23">Belongs to the peroxidase family. XPO subfamily.</text>
</comment>
<gene>
    <name evidence="28" type="ORF">X798_03090</name>
</gene>
<dbReference type="CDD" id="cd09826">
    <property type="entry name" value="peroxidasin_like"/>
    <property type="match status" value="1"/>
</dbReference>
<dbReference type="PRINTS" id="PR00457">
    <property type="entry name" value="ANPEROXIDASE"/>
</dbReference>
<keyword evidence="5" id="KW-1003">Cell membrane</keyword>
<feature type="binding site" description="axial binding residue" evidence="24">
    <location>
        <position position="1171"/>
    </location>
    <ligand>
        <name>heme b</name>
        <dbReference type="ChEBI" id="CHEBI:60344"/>
    </ligand>
    <ligandPart>
        <name>Fe</name>
        <dbReference type="ChEBI" id="CHEBI:18248"/>
    </ligandPart>
</feature>
<dbReference type="Gene3D" id="2.60.40.10">
    <property type="entry name" value="Immunoglobulins"/>
    <property type="match status" value="4"/>
</dbReference>
<dbReference type="InterPro" id="IPR019791">
    <property type="entry name" value="Haem_peroxidase_animal"/>
</dbReference>
<evidence type="ECO:0000256" key="14">
    <source>
        <dbReference type="ARBA" id="ARBA00023136"/>
    </source>
</evidence>
<feature type="domain" description="Ig-like" evidence="27">
    <location>
        <begin position="121"/>
        <end position="208"/>
    </location>
</feature>
<dbReference type="SMART" id="SM00408">
    <property type="entry name" value="IGc2"/>
    <property type="match status" value="4"/>
</dbReference>
<evidence type="ECO:0000313" key="28">
    <source>
        <dbReference type="EMBL" id="OZC09984.1"/>
    </source>
</evidence>
<protein>
    <submittedName>
        <fullName evidence="28">Immunoglobulin I-set domain protein</fullName>
    </submittedName>
</protein>
<dbReference type="InterPro" id="IPR036179">
    <property type="entry name" value="Ig-like_dom_sf"/>
</dbReference>
<feature type="domain" description="Ig-like" evidence="27">
    <location>
        <begin position="595"/>
        <end position="682"/>
    </location>
</feature>
<evidence type="ECO:0000256" key="24">
    <source>
        <dbReference type="PIRSR" id="PIRSR619791-2"/>
    </source>
</evidence>
<evidence type="ECO:0000256" key="20">
    <source>
        <dbReference type="ARBA" id="ARBA00048396"/>
    </source>
</evidence>
<dbReference type="InterPro" id="IPR013098">
    <property type="entry name" value="Ig_I-set"/>
</dbReference>
<evidence type="ECO:0000256" key="21">
    <source>
        <dbReference type="ARBA" id="ARBA00048887"/>
    </source>
</evidence>
<evidence type="ECO:0000256" key="1">
    <source>
        <dbReference type="ARBA" id="ARBA00001970"/>
    </source>
</evidence>
<evidence type="ECO:0000256" key="3">
    <source>
        <dbReference type="ARBA" id="ARBA00004613"/>
    </source>
</evidence>
<keyword evidence="10 26" id="KW-0732">Signal</keyword>
<feature type="signal peptide" evidence="26">
    <location>
        <begin position="1"/>
        <end position="16"/>
    </location>
</feature>
<evidence type="ECO:0000256" key="5">
    <source>
        <dbReference type="ARBA" id="ARBA00022475"/>
    </source>
</evidence>
<sequence>MLLIFLLVIGSAVSESNYYGKQRLERIPYFLSTPSNSSFREGSAVRLTCEATAKPRPVITWYFKGEQIRPTHKYSLNLDNSVFSIYPFQKSDVGKYICVANNQNGQIEHSFELQILNNSAPLIVDSPESKVVNPGEQVTFVCRAAGQPPPSIKWYFNGMEISYDDLHVELTQRDNELTIIHATREDEGVYQCIARNVLGMASADATLKVYLPNQQALDESLTNQILKNIVKEAKENVDRAINQSKSTINNGEMSPWEFMKMFKFNVPQNAALTKAREIYEQSLLLVQKYVRDGLKFPVYQLPTNFSFESILAVSNIQTIMELSGCVTGPFRNPCTDMCLYTKYRTYDGQCNNMEHQFWGVAQTPFRRNLPPIYENGFNTPVGWNPEKLYFGFKKPNPRLVSMKIISTEEITPHFGYTAMMKQWGQFLGTSSELVNAKPYSNCFKKIRKSYNISVFLVHTACQLSISYIRIAAFRMLLIFLLVIGSAVSESNYYGKQRLERIPYFLSTPSNSSFREGSAVRLTCEATAKPRPVITWYFKGEQIRPTHKYSLNLDNSVFSIYPFQKSDVGKYICVANNQNGQIEHSFELQILNNSAPLIVDSPESKVVNPGEQVTFVCRAAGQPPPSIKWYFNGMEISYDDLHVELTQRDNELTIIHATREDEGVYQCIARNVLGMASADATLKVYLPNQQALDESLTNQILKNIVKEAKENVDRAINQSKSTINNGEMSPWEFMKMFKFNVPQNAALTKAREIYEQSLLLVQKYVRDGSLLNFGHSKISYPLGLKFPVYQLPTNFSFESILAVSNIQTIMELSGCVTGPFRNPCTDMCLYTKYRTYDGQCNNMEHQFWGVAQTPFRRNLPPIYENGFNTPVGWNPEKLYFGFKKPNPRLVSMKIISTEEITPHFGYTAMMKQWGQFLAHDIEQTAPGLARQTYMKGAICNRTCENLDPCYNVPMPSEDPRMQGERKPEISCIEVERSSATCGSGQTGPIYRQLTYREQMNILTAFIDGSGIYGSAEVDALDLRDLFGDHGLLRFDIVSETQKPYLPFERESSMECRRNRSHENPIGCFLAGDYRANEQLALLSMHTLWLREHNRIATKFLEINPHWDGETIYQETRKLIGAMLQVITYEHWLPKVLGPDGYAELIGPYRGYDSEVNPTLANSFSAAAFRFGHTIVNPILYRLDKNFEPIKEGHIPLHEAFFAPERLLSEGGIDPLLRGLFAMPMKAPNEQQLVNKELTHKLFSRVEESMYDLATINIQRGRDHGLPGYVAFRRWCNFSVPETWDDLADDIPDNNVRATLKELYGHPGNIDLWVGLILERRLAGALVGPTIGCILGDQFRRLRTGDRFWYENEGIFTSLQLQQIRKATLAAVLCNNGDYIDRVQVSIVKKRRAHKTHEKHACNAGDELKRDGDVWKLDHCTTCKCKASGFIVLRKCDSTLFQVDQIWCSVEKGCR</sequence>
<comment type="catalytic activity">
    <reaction evidence="22">
        <text>hypobromite + L-tyrosyl-[protein] + H(+) = 3-bromo-L-tyrosyl-[protein] + H2O</text>
        <dbReference type="Rhea" id="RHEA:69356"/>
        <dbReference type="Rhea" id="RHEA-COMP:10136"/>
        <dbReference type="Rhea" id="RHEA-COMP:17686"/>
        <dbReference type="ChEBI" id="CHEBI:15377"/>
        <dbReference type="ChEBI" id="CHEBI:15378"/>
        <dbReference type="ChEBI" id="CHEBI:29250"/>
        <dbReference type="ChEBI" id="CHEBI:46858"/>
        <dbReference type="ChEBI" id="CHEBI:183512"/>
    </reaction>
    <physiologicalReaction direction="left-to-right" evidence="22">
        <dbReference type="Rhea" id="RHEA:69357"/>
    </physiologicalReaction>
</comment>
<keyword evidence="13 24" id="KW-0408">Iron</keyword>
<dbReference type="InterPro" id="IPR034824">
    <property type="entry name" value="Peroxidasin_peroxidase"/>
</dbReference>
<dbReference type="PANTHER" id="PTHR11475:SF140">
    <property type="entry name" value="PEROXIDASIN HOMOLOG PXN-2"/>
    <property type="match status" value="1"/>
</dbReference>
<dbReference type="GO" id="GO:0005615">
    <property type="term" value="C:extracellular space"/>
    <property type="evidence" value="ECO:0007669"/>
    <property type="project" value="TreeGrafter"/>
</dbReference>
<keyword evidence="9 24" id="KW-0479">Metal-binding</keyword>
<comment type="catalytic activity">
    <reaction evidence="18">
        <text>bromide + H2O2 = hypobromite + H2O</text>
        <dbReference type="Rhea" id="RHEA:66016"/>
        <dbReference type="ChEBI" id="CHEBI:15377"/>
        <dbReference type="ChEBI" id="CHEBI:15858"/>
        <dbReference type="ChEBI" id="CHEBI:16240"/>
        <dbReference type="ChEBI" id="CHEBI:29250"/>
    </reaction>
    <physiologicalReaction direction="left-to-right" evidence="18">
        <dbReference type="Rhea" id="RHEA:66017"/>
    </physiologicalReaction>
</comment>